<dbReference type="InterPro" id="IPR013087">
    <property type="entry name" value="Znf_C2H2_type"/>
</dbReference>
<feature type="compositionally biased region" description="Low complexity" evidence="6">
    <location>
        <begin position="323"/>
        <end position="371"/>
    </location>
</feature>
<dbReference type="SMART" id="SM00355">
    <property type="entry name" value="ZnF_C2H2"/>
    <property type="match status" value="2"/>
</dbReference>
<dbReference type="PANTHER" id="PTHR11850">
    <property type="entry name" value="HOMEOBOX PROTEIN TRANSCRIPTION FACTORS"/>
    <property type="match status" value="1"/>
</dbReference>
<dbReference type="AlphaFoldDB" id="A0A6H0XPS6"/>
<organism evidence="9 10">
    <name type="scientific">Peltaster fructicola</name>
    <dbReference type="NCBI Taxonomy" id="286661"/>
    <lineage>
        <taxon>Eukaryota</taxon>
        <taxon>Fungi</taxon>
        <taxon>Dikarya</taxon>
        <taxon>Ascomycota</taxon>
        <taxon>Pezizomycotina</taxon>
        <taxon>Dothideomycetes</taxon>
        <taxon>Dothideomycetes incertae sedis</taxon>
        <taxon>Peltaster</taxon>
    </lineage>
</organism>
<dbReference type="InterPro" id="IPR006600">
    <property type="entry name" value="HTH_CenpB_DNA-bd_dom"/>
</dbReference>
<evidence type="ECO:0000256" key="5">
    <source>
        <dbReference type="PROSITE-ProRule" id="PRU00108"/>
    </source>
</evidence>
<evidence type="ECO:0000259" key="7">
    <source>
        <dbReference type="PROSITE" id="PS50071"/>
    </source>
</evidence>
<proteinExistence type="predicted"/>
<evidence type="ECO:0000256" key="2">
    <source>
        <dbReference type="ARBA" id="ARBA00023155"/>
    </source>
</evidence>
<dbReference type="OrthoDB" id="5399138at2759"/>
<evidence type="ECO:0000256" key="1">
    <source>
        <dbReference type="ARBA" id="ARBA00023125"/>
    </source>
</evidence>
<evidence type="ECO:0000259" key="8">
    <source>
        <dbReference type="PROSITE" id="PS50157"/>
    </source>
</evidence>
<feature type="DNA-binding region" description="Homeobox" evidence="5">
    <location>
        <begin position="182"/>
        <end position="244"/>
    </location>
</feature>
<dbReference type="InterPro" id="IPR008422">
    <property type="entry name" value="KN_HD"/>
</dbReference>
<evidence type="ECO:0008006" key="11">
    <source>
        <dbReference type="Google" id="ProtNLM"/>
    </source>
</evidence>
<comment type="subcellular location">
    <subcellularLocation>
        <location evidence="5">Nucleus</location>
    </subcellularLocation>
</comment>
<feature type="domain" description="C2H2-type" evidence="8">
    <location>
        <begin position="398"/>
        <end position="426"/>
    </location>
</feature>
<dbReference type="PROSITE" id="PS50157">
    <property type="entry name" value="ZINC_FINGER_C2H2_2"/>
    <property type="match status" value="1"/>
</dbReference>
<keyword evidence="1 5" id="KW-0238">DNA-binding</keyword>
<evidence type="ECO:0000256" key="6">
    <source>
        <dbReference type="SAM" id="MobiDB-lite"/>
    </source>
</evidence>
<sequence length="1045" mass="116237">MAGSRSDALHDLDLSFLDDLPPLSIGEDPTTLQESTLDFSIDPISQQALDLDEDFDSATWAARLEQHVTSEPDYTNFDSWIPEFQTPAKPCDYCRSKRLNCYLGKGQTDCYPCMSLFRECSLNSTTMEATNYAVDDRGTFFDALHTVGEDAAIEQGSRTIAKYLKSKQTDQSVTQEDAPGSSRRNGIRFPQSAVKILREWYHAHQDHPYPSEEEKVRLEASTALKPHQIANWLANQRRKNKVLARSRPRRAISPSARSPTPAIDIVGAEKPWEELNPLERWQHSPPENEPAAFENIAEAVASSDLPDGASTPSSTGVRRRNRSSNGSGVSGRRAASTTSAETSRGSSLSAPSSAAQSNSSSHGSFGSFNSSLAGKKDRRRRKRGMPLRQPTDEKRRTFQCTFCTDTFKSKYDWTRHEKSLHLSLEKFICAPLGPCIIDTNTGDRICVYCGLHNPEEGHEDTHNHRACEEKGLESRTFYRKDHLRQHLRLMHGCELIPGMDAWKFTTTNVNSRCGFCAQRFALWQDRVDHLTVHFRAGTRMIDWKGCRGLDPAVAAMVTNAMPPYLIGIESLSPNPFSATNEGPMHVFDDQAHAVACDAQLPAQKQQSPEGLSPKATCWEILTIALGRYANEMVTKGIVLTDEMLQSQARLILYDSDDTWNQTAADNPEWLDLFKKGHGLDLIPSKIGGQGQKVPEDLEWYSDLGVRIPFFVQLEQYNRVQNEEALKNGTGGRARKECRARKEAVTSDMMRSVFHQLTQEGVLHSAEVACPHETCTQNTVDCDFMDEGQKLQRQLRWCNSSVTSLNAAPLAKFIGLAKSGVPVAATTTTCEDTAALRAAKARAKCLENLQWGEVDCCPFREQIDILGDRRDAFNAQQAQYAARKVHSKGCLMEDAANGDSYFPYHRAELPADRARNFATITGPWEDSGVMPQSLSTVEQPATTTGAMMEFLGPLLGQGLPFSTDIETSSMTIPTTTAMQDDILQATDFAMLDTIGDLPDCEVFESALNDQELVSAPRTMEETSDRHMQDELNFDEVFNMDIDAGTN</sequence>
<keyword evidence="10" id="KW-1185">Reference proteome</keyword>
<dbReference type="GO" id="GO:0008270">
    <property type="term" value="F:zinc ion binding"/>
    <property type="evidence" value="ECO:0007669"/>
    <property type="project" value="UniProtKB-KW"/>
</dbReference>
<feature type="compositionally biased region" description="Basic residues" evidence="6">
    <location>
        <begin position="239"/>
        <end position="250"/>
    </location>
</feature>
<dbReference type="Pfam" id="PF05920">
    <property type="entry name" value="Homeobox_KN"/>
    <property type="match status" value="1"/>
</dbReference>
<accession>A0A6H0XPS6</accession>
<dbReference type="GO" id="GO:0006355">
    <property type="term" value="P:regulation of DNA-templated transcription"/>
    <property type="evidence" value="ECO:0007669"/>
    <property type="project" value="InterPro"/>
</dbReference>
<keyword evidence="4" id="KW-0863">Zinc-finger</keyword>
<dbReference type="InterPro" id="IPR050224">
    <property type="entry name" value="TALE_homeobox"/>
</dbReference>
<dbReference type="CDD" id="cd00086">
    <property type="entry name" value="homeodomain"/>
    <property type="match status" value="1"/>
</dbReference>
<name>A0A6H0XPS6_9PEZI</name>
<dbReference type="Proteomes" id="UP000503462">
    <property type="component" value="Chromosome 2"/>
</dbReference>
<dbReference type="PROSITE" id="PS00028">
    <property type="entry name" value="ZINC_FINGER_C2H2_1"/>
    <property type="match status" value="1"/>
</dbReference>
<dbReference type="GO" id="GO:0003677">
    <property type="term" value="F:DNA binding"/>
    <property type="evidence" value="ECO:0007669"/>
    <property type="project" value="UniProtKB-UniRule"/>
</dbReference>
<keyword evidence="3 5" id="KW-0539">Nucleus</keyword>
<evidence type="ECO:0000313" key="9">
    <source>
        <dbReference type="EMBL" id="QIW96712.1"/>
    </source>
</evidence>
<dbReference type="GO" id="GO:0005634">
    <property type="term" value="C:nucleus"/>
    <property type="evidence" value="ECO:0007669"/>
    <property type="project" value="UniProtKB-SubCell"/>
</dbReference>
<dbReference type="PROSITE" id="PS50071">
    <property type="entry name" value="HOMEOBOX_2"/>
    <property type="match status" value="1"/>
</dbReference>
<keyword evidence="2 5" id="KW-0371">Homeobox</keyword>
<feature type="region of interest" description="Disordered" evidence="6">
    <location>
        <begin position="166"/>
        <end position="186"/>
    </location>
</feature>
<evidence type="ECO:0000256" key="4">
    <source>
        <dbReference type="PROSITE-ProRule" id="PRU00042"/>
    </source>
</evidence>
<dbReference type="Pfam" id="PF03221">
    <property type="entry name" value="HTH_Tnp_Tc5"/>
    <property type="match status" value="1"/>
</dbReference>
<reference evidence="9 10" key="1">
    <citation type="journal article" date="2016" name="Sci. Rep.">
        <title>Peltaster fructicola genome reveals evolution from an invasive phytopathogen to an ectophytic parasite.</title>
        <authorList>
            <person name="Xu C."/>
            <person name="Chen H."/>
            <person name="Gleason M.L."/>
            <person name="Xu J.R."/>
            <person name="Liu H."/>
            <person name="Zhang R."/>
            <person name="Sun G."/>
        </authorList>
    </citation>
    <scope>NUCLEOTIDE SEQUENCE [LARGE SCALE GENOMIC DNA]</scope>
    <source>
        <strain evidence="9 10">LNHT1506</strain>
    </source>
</reference>
<protein>
    <recommendedName>
        <fullName evidence="11">Homeobox domain-containing protein</fullName>
    </recommendedName>
</protein>
<dbReference type="EMBL" id="CP051140">
    <property type="protein sequence ID" value="QIW96712.1"/>
    <property type="molecule type" value="Genomic_DNA"/>
</dbReference>
<gene>
    <name evidence="9" type="ORF">AMS68_002230</name>
</gene>
<feature type="region of interest" description="Disordered" evidence="6">
    <location>
        <begin position="239"/>
        <end position="262"/>
    </location>
</feature>
<dbReference type="InterPro" id="IPR001356">
    <property type="entry name" value="HD"/>
</dbReference>
<dbReference type="InterPro" id="IPR009057">
    <property type="entry name" value="Homeodomain-like_sf"/>
</dbReference>
<feature type="compositionally biased region" description="Basic residues" evidence="6">
    <location>
        <begin position="376"/>
        <end position="385"/>
    </location>
</feature>
<feature type="region of interest" description="Disordered" evidence="6">
    <location>
        <begin position="300"/>
        <end position="393"/>
    </location>
</feature>
<dbReference type="SUPFAM" id="SSF46689">
    <property type="entry name" value="Homeodomain-like"/>
    <property type="match status" value="1"/>
</dbReference>
<keyword evidence="4" id="KW-0479">Metal-binding</keyword>
<feature type="compositionally biased region" description="Low complexity" evidence="6">
    <location>
        <begin position="251"/>
        <end position="262"/>
    </location>
</feature>
<evidence type="ECO:0000256" key="3">
    <source>
        <dbReference type="ARBA" id="ARBA00023242"/>
    </source>
</evidence>
<feature type="domain" description="Homeobox" evidence="7">
    <location>
        <begin position="180"/>
        <end position="243"/>
    </location>
</feature>
<dbReference type="Gene3D" id="1.10.10.60">
    <property type="entry name" value="Homeodomain-like"/>
    <property type="match status" value="1"/>
</dbReference>
<keyword evidence="4" id="KW-0862">Zinc</keyword>
<evidence type="ECO:0000313" key="10">
    <source>
        <dbReference type="Proteomes" id="UP000503462"/>
    </source>
</evidence>
<dbReference type="SMART" id="SM00389">
    <property type="entry name" value="HOX"/>
    <property type="match status" value="1"/>
</dbReference>